<dbReference type="EMBL" id="CP117267">
    <property type="protein sequence ID" value="WFS24289.1"/>
    <property type="molecule type" value="Genomic_DNA"/>
</dbReference>
<reference evidence="2" key="1">
    <citation type="journal article" date="2019" name="Phytopathology">
        <title>A Novel Group of Rhizobium tumorigenes-Like Agrobacteria Associated with Crown Gall Disease of Rhododendron and Blueberry.</title>
        <authorList>
            <person name="Kuzmanovic N."/>
            <person name="Behrens P."/>
            <person name="Idczak E."/>
            <person name="Wagner S."/>
            <person name="Gotz M."/>
            <person name="Sproer C."/>
            <person name="Bunk B."/>
            <person name="Overmann J."/>
            <person name="Smalla K."/>
        </authorList>
    </citation>
    <scope>NUCLEOTIDE SEQUENCE</scope>
    <source>
        <strain evidence="2">Rho-6.2</strain>
    </source>
</reference>
<protein>
    <submittedName>
        <fullName evidence="2">Uncharacterized protein</fullName>
    </submittedName>
</protein>
<feature type="transmembrane region" description="Helical" evidence="1">
    <location>
        <begin position="61"/>
        <end position="86"/>
    </location>
</feature>
<reference evidence="2" key="2">
    <citation type="journal article" date="2023" name="MicrobiologyOpen">
        <title>Genomics of the tumorigenes clade of the family Rhizobiaceae and description of Rhizobium rhododendri sp. nov.</title>
        <authorList>
            <person name="Kuzmanovic N."/>
            <person name="diCenzo G.C."/>
            <person name="Bunk B."/>
            <person name="Sproeer C."/>
            <person name="Fruehling A."/>
            <person name="Neumann-Schaal M."/>
            <person name="Overmann J."/>
            <person name="Smalla K."/>
        </authorList>
    </citation>
    <scope>NUCLEOTIDE SEQUENCE</scope>
    <source>
        <strain evidence="2">Rho-6.2</strain>
    </source>
</reference>
<keyword evidence="3" id="KW-1185">Reference proteome</keyword>
<name>A0ABY8IME7_9HYPH</name>
<dbReference type="Proteomes" id="UP000318939">
    <property type="component" value="Chromosome"/>
</dbReference>
<keyword evidence="1" id="KW-1133">Transmembrane helix</keyword>
<feature type="transmembrane region" description="Helical" evidence="1">
    <location>
        <begin position="155"/>
        <end position="172"/>
    </location>
</feature>
<keyword evidence="1" id="KW-0812">Transmembrane</keyword>
<evidence type="ECO:0000256" key="1">
    <source>
        <dbReference type="SAM" id="Phobius"/>
    </source>
</evidence>
<proteinExistence type="predicted"/>
<evidence type="ECO:0000313" key="3">
    <source>
        <dbReference type="Proteomes" id="UP000318939"/>
    </source>
</evidence>
<organism evidence="2 3">
    <name type="scientific">Rhizobium rhododendri</name>
    <dbReference type="NCBI Taxonomy" id="2506430"/>
    <lineage>
        <taxon>Bacteria</taxon>
        <taxon>Pseudomonadati</taxon>
        <taxon>Pseudomonadota</taxon>
        <taxon>Alphaproteobacteria</taxon>
        <taxon>Hyphomicrobiales</taxon>
        <taxon>Rhizobiaceae</taxon>
        <taxon>Rhizobium/Agrobacterium group</taxon>
        <taxon>Rhizobium</taxon>
    </lineage>
</organism>
<accession>A0ABY8IME7</accession>
<keyword evidence="1" id="KW-0472">Membrane</keyword>
<feature type="transmembrane region" description="Helical" evidence="1">
    <location>
        <begin position="127"/>
        <end position="149"/>
    </location>
</feature>
<sequence>MPLLSRAALARREPSLIDKAARTTTVPLHLTGAVAWGALMTLSAALALYRHNGLQTDRLDSLLIVYFLGGALAWPLAVTAAGWLSGGKPVETRFAACLLCLALATMSMTAFLFALDYRVFYSRWHAPAGSLIWMFQFVFTGASAVYQFGVLGSRLFLPLGLIWLPTASYYLARRLR</sequence>
<gene>
    <name evidence="2" type="ORF">PR018_07290</name>
</gene>
<evidence type="ECO:0000313" key="2">
    <source>
        <dbReference type="EMBL" id="WFS24289.1"/>
    </source>
</evidence>
<feature type="transmembrane region" description="Helical" evidence="1">
    <location>
        <begin position="28"/>
        <end position="49"/>
    </location>
</feature>
<feature type="transmembrane region" description="Helical" evidence="1">
    <location>
        <begin position="92"/>
        <end position="115"/>
    </location>
</feature>